<evidence type="ECO:0000313" key="2">
    <source>
        <dbReference type="Proteomes" id="UP000199087"/>
    </source>
</evidence>
<accession>A0A0U1P3K3</accession>
<keyword evidence="2" id="KW-1185">Reference proteome</keyword>
<reference evidence="2" key="1">
    <citation type="submission" date="2015-05" db="EMBL/GenBank/DDBJ databases">
        <authorList>
            <person name="Urmite Genomes"/>
        </authorList>
    </citation>
    <scope>NUCLEOTIDE SEQUENCE [LARGE SCALE GENOMIC DNA]</scope>
    <source>
        <strain evidence="2">LF1</strain>
    </source>
</reference>
<gene>
    <name evidence="1" type="ORF">BN000_04908</name>
</gene>
<proteinExistence type="predicted"/>
<protein>
    <recommendedName>
        <fullName evidence="3">Alpha/beta hydrolase</fullName>
    </recommendedName>
</protein>
<sequence>MPQIELSSGVIENEDTGGEGPVVVLMGGLVIGPSLWREVVADLRKDFAALFLHCLWVLTRYLYGAILRCLLTP</sequence>
<evidence type="ECO:0008006" key="3">
    <source>
        <dbReference type="Google" id="ProtNLM"/>
    </source>
</evidence>
<dbReference type="STRING" id="1499688.BN000_04908"/>
<dbReference type="AlphaFoldDB" id="A0A0U1P3K3"/>
<dbReference type="Proteomes" id="UP000199087">
    <property type="component" value="Unassembled WGS sequence"/>
</dbReference>
<evidence type="ECO:0000313" key="1">
    <source>
        <dbReference type="EMBL" id="CRK84855.1"/>
    </source>
</evidence>
<dbReference type="EMBL" id="CVRB01000006">
    <property type="protein sequence ID" value="CRK84855.1"/>
    <property type="molecule type" value="Genomic_DNA"/>
</dbReference>
<name>A0A0U1P3K3_9BACI</name>
<organism evidence="1 2">
    <name type="scientific">Neobacillus massiliamazoniensis</name>
    <dbReference type="NCBI Taxonomy" id="1499688"/>
    <lineage>
        <taxon>Bacteria</taxon>
        <taxon>Bacillati</taxon>
        <taxon>Bacillota</taxon>
        <taxon>Bacilli</taxon>
        <taxon>Bacillales</taxon>
        <taxon>Bacillaceae</taxon>
        <taxon>Neobacillus</taxon>
    </lineage>
</organism>